<gene>
    <name evidence="2" type="ORF">BJ980_002930</name>
</gene>
<organism evidence="2 3">
    <name type="scientific">Nocardioides daedukensis</name>
    <dbReference type="NCBI Taxonomy" id="634462"/>
    <lineage>
        <taxon>Bacteria</taxon>
        <taxon>Bacillati</taxon>
        <taxon>Actinomycetota</taxon>
        <taxon>Actinomycetes</taxon>
        <taxon>Propionibacteriales</taxon>
        <taxon>Nocardioidaceae</taxon>
        <taxon>Nocardioides</taxon>
    </lineage>
</organism>
<protein>
    <submittedName>
        <fullName evidence="2">Putative ArsR family transcriptional regulator</fullName>
    </submittedName>
</protein>
<reference evidence="2 3" key="1">
    <citation type="submission" date="2020-07" db="EMBL/GenBank/DDBJ databases">
        <title>Sequencing the genomes of 1000 actinobacteria strains.</title>
        <authorList>
            <person name="Klenk H.-P."/>
        </authorList>
    </citation>
    <scope>NUCLEOTIDE SEQUENCE [LARGE SCALE GENOMIC DNA]</scope>
    <source>
        <strain evidence="2 3">DSM 23819</strain>
    </source>
</reference>
<dbReference type="AlphaFoldDB" id="A0A7Y9S0E8"/>
<evidence type="ECO:0000313" key="2">
    <source>
        <dbReference type="EMBL" id="NYG60007.1"/>
    </source>
</evidence>
<dbReference type="GO" id="GO:0006355">
    <property type="term" value="P:regulation of DNA-templated transcription"/>
    <property type="evidence" value="ECO:0007669"/>
    <property type="project" value="InterPro"/>
</dbReference>
<feature type="domain" description="HTH iclR-type" evidence="1">
    <location>
        <begin position="8"/>
        <end position="51"/>
    </location>
</feature>
<dbReference type="InterPro" id="IPR036390">
    <property type="entry name" value="WH_DNA-bd_sf"/>
</dbReference>
<dbReference type="GO" id="GO:0003677">
    <property type="term" value="F:DNA binding"/>
    <property type="evidence" value="ECO:0007669"/>
    <property type="project" value="InterPro"/>
</dbReference>
<dbReference type="InterPro" id="IPR005471">
    <property type="entry name" value="Tscrpt_reg_IclR_N"/>
</dbReference>
<dbReference type="Pfam" id="PF09339">
    <property type="entry name" value="HTH_IclR"/>
    <property type="match status" value="1"/>
</dbReference>
<dbReference type="Gene3D" id="1.10.10.10">
    <property type="entry name" value="Winged helix-like DNA-binding domain superfamily/Winged helix DNA-binding domain"/>
    <property type="match status" value="1"/>
</dbReference>
<proteinExistence type="predicted"/>
<sequence length="210" mass="22102">MSPSRRGILEQLRGQPEPTTLAALVRLSGLHTNTVREHLDALVADGLVRRDRALPSGRGRPAWLYETTGEEAATGEYAALASVLAASLAANSDDPARAGTEAGIAWGRRLARDRGATESSGAVAREEMVRLLGDLGFAPEADAETPDLLHLTRCPLLEAAHQHPEVVCGVHLGIIEGAYAEHGVRANGTELVPFAEPGACLLTLPVPTAE</sequence>
<dbReference type="RefSeq" id="WP_179502994.1">
    <property type="nucleotide sequence ID" value="NZ_JACCAA010000001.1"/>
</dbReference>
<comment type="caution">
    <text evidence="2">The sequence shown here is derived from an EMBL/GenBank/DDBJ whole genome shotgun (WGS) entry which is preliminary data.</text>
</comment>
<dbReference type="Proteomes" id="UP000540656">
    <property type="component" value="Unassembled WGS sequence"/>
</dbReference>
<dbReference type="InterPro" id="IPR036388">
    <property type="entry name" value="WH-like_DNA-bd_sf"/>
</dbReference>
<dbReference type="EMBL" id="JACCAA010000001">
    <property type="protein sequence ID" value="NYG60007.1"/>
    <property type="molecule type" value="Genomic_DNA"/>
</dbReference>
<keyword evidence="3" id="KW-1185">Reference proteome</keyword>
<evidence type="ECO:0000259" key="1">
    <source>
        <dbReference type="Pfam" id="PF09339"/>
    </source>
</evidence>
<evidence type="ECO:0000313" key="3">
    <source>
        <dbReference type="Proteomes" id="UP000540656"/>
    </source>
</evidence>
<name>A0A7Y9S0E8_9ACTN</name>
<accession>A0A7Y9S0E8</accession>
<dbReference type="SUPFAM" id="SSF46785">
    <property type="entry name" value="Winged helix' DNA-binding domain"/>
    <property type="match status" value="1"/>
</dbReference>